<reference evidence="3 4" key="1">
    <citation type="submission" date="2020-01" db="EMBL/GenBank/DDBJ databases">
        <title>Identification and distribution of gene clusters putatively required for synthesis of sphingolipid metabolism inhibitors in phylogenetically diverse species of the filamentous fungus Fusarium.</title>
        <authorList>
            <person name="Kim H.-S."/>
            <person name="Busman M."/>
            <person name="Brown D.W."/>
            <person name="Divon H."/>
            <person name="Uhlig S."/>
            <person name="Proctor R.H."/>
        </authorList>
    </citation>
    <scope>NUCLEOTIDE SEQUENCE [LARGE SCALE GENOMIC DNA]</scope>
    <source>
        <strain evidence="3 4">NRRL 20459</strain>
    </source>
</reference>
<gene>
    <name evidence="3" type="ORF">FALBO_11829</name>
</gene>
<feature type="signal peptide" evidence="1">
    <location>
        <begin position="1"/>
        <end position="22"/>
    </location>
</feature>
<dbReference type="SUPFAM" id="SSF54909">
    <property type="entry name" value="Dimeric alpha+beta barrel"/>
    <property type="match status" value="1"/>
</dbReference>
<evidence type="ECO:0000313" key="3">
    <source>
        <dbReference type="EMBL" id="KAF4461374.1"/>
    </source>
</evidence>
<evidence type="ECO:0000313" key="4">
    <source>
        <dbReference type="Proteomes" id="UP000554235"/>
    </source>
</evidence>
<feature type="chain" id="PRO_5034187769" description="Stress-response A/B barrel domain-containing protein" evidence="1">
    <location>
        <begin position="23"/>
        <end position="416"/>
    </location>
</feature>
<dbReference type="Proteomes" id="UP000554235">
    <property type="component" value="Unassembled WGS sequence"/>
</dbReference>
<protein>
    <recommendedName>
        <fullName evidence="2">Stress-response A/B barrel domain-containing protein</fullName>
    </recommendedName>
</protein>
<name>A0A8H4L557_9HYPO</name>
<feature type="domain" description="Stress-response A/B barrel" evidence="2">
    <location>
        <begin position="336"/>
        <end position="416"/>
    </location>
</feature>
<dbReference type="Pfam" id="PF07876">
    <property type="entry name" value="Dabb"/>
    <property type="match status" value="1"/>
</dbReference>
<keyword evidence="4" id="KW-1185">Reference proteome</keyword>
<keyword evidence="1" id="KW-0732">Signal</keyword>
<organism evidence="3 4">
    <name type="scientific">Fusarium albosuccineum</name>
    <dbReference type="NCBI Taxonomy" id="1237068"/>
    <lineage>
        <taxon>Eukaryota</taxon>
        <taxon>Fungi</taxon>
        <taxon>Dikarya</taxon>
        <taxon>Ascomycota</taxon>
        <taxon>Pezizomycotina</taxon>
        <taxon>Sordariomycetes</taxon>
        <taxon>Hypocreomycetidae</taxon>
        <taxon>Hypocreales</taxon>
        <taxon>Nectriaceae</taxon>
        <taxon>Fusarium</taxon>
        <taxon>Fusarium decemcellulare species complex</taxon>
    </lineage>
</organism>
<dbReference type="InterPro" id="IPR011008">
    <property type="entry name" value="Dimeric_a/b-barrel"/>
</dbReference>
<feature type="non-terminal residue" evidence="3">
    <location>
        <position position="1"/>
    </location>
</feature>
<dbReference type="AlphaFoldDB" id="A0A8H4L557"/>
<accession>A0A8H4L557</accession>
<proteinExistence type="predicted"/>
<dbReference type="Gene3D" id="3.30.70.100">
    <property type="match status" value="1"/>
</dbReference>
<dbReference type="SMART" id="SM00886">
    <property type="entry name" value="Dabb"/>
    <property type="match status" value="1"/>
</dbReference>
<evidence type="ECO:0000259" key="2">
    <source>
        <dbReference type="PROSITE" id="PS51502"/>
    </source>
</evidence>
<comment type="caution">
    <text evidence="3">The sequence shown here is derived from an EMBL/GenBank/DDBJ whole genome shotgun (WGS) entry which is preliminary data.</text>
</comment>
<evidence type="ECO:0000256" key="1">
    <source>
        <dbReference type="SAM" id="SignalP"/>
    </source>
</evidence>
<dbReference type="EMBL" id="JAADYS010001733">
    <property type="protein sequence ID" value="KAF4461374.1"/>
    <property type="molecule type" value="Genomic_DNA"/>
</dbReference>
<dbReference type="PROSITE" id="PS51502">
    <property type="entry name" value="S_R_A_B_BARREL"/>
    <property type="match status" value="1"/>
</dbReference>
<dbReference type="InterPro" id="IPR013097">
    <property type="entry name" value="Dabb"/>
</dbReference>
<dbReference type="OrthoDB" id="4154404at2759"/>
<sequence>MLSPSGLAALPLISLLTTQGLAQALDKTIVGCDEVQCPVENGEPHCKVRNDTFTNIGLTRIPDVPESLNDFSIVKGINISGPNDDTYVNIYYLGTPQNASLDDLYGCVAKFDPPAKKFPENGNGTCSDVIEPACIDALQELAAKVSHTYFEGVCEILQEELENSDIEACQNMTGPGMGIEPRGIHTVKLSNLTNIEGKANSTSDCWPILPKSANLAPIFWDSVGWDSLNQGGPSPQTGYDELHGIAPLLTVFMKKANTKSIVNETVSRMSCIKINSTWTGEPQLDGASRSAISAFAVFGAVVASMLMLHPVIPLIGIGPGPTVGAGPPTLSSTSANAIEVLFKLKPNVPQQTIDEMRDAGKAMVGVVPGLRSFEFGPPLASTAHRAQGFDLGLIAILNTEADVLAYGPHPAYLGIV</sequence>